<dbReference type="Gene3D" id="3.30.40.10">
    <property type="entry name" value="Zinc/RING finger domain, C3HC4 (zinc finger)"/>
    <property type="match status" value="1"/>
</dbReference>
<keyword evidence="2" id="KW-0863">Zinc-finger</keyword>
<keyword evidence="1" id="KW-0479">Metal-binding</keyword>
<feature type="compositionally biased region" description="Polar residues" evidence="4">
    <location>
        <begin position="514"/>
        <end position="525"/>
    </location>
</feature>
<feature type="region of interest" description="Disordered" evidence="4">
    <location>
        <begin position="504"/>
        <end position="525"/>
    </location>
</feature>
<dbReference type="GO" id="GO:0010780">
    <property type="term" value="P:meiotic DNA double-strand break formation involved in reciprocal meiotic recombination"/>
    <property type="evidence" value="ECO:0007669"/>
    <property type="project" value="EnsemblFungi"/>
</dbReference>
<dbReference type="PROSITE" id="PS01359">
    <property type="entry name" value="ZF_PHD_1"/>
    <property type="match status" value="1"/>
</dbReference>
<dbReference type="InterPro" id="IPR019786">
    <property type="entry name" value="Zinc_finger_PHD-type_CS"/>
</dbReference>
<protein>
    <submittedName>
        <fullName evidence="5">Linear element associated protein Hop1</fullName>
    </submittedName>
</protein>
<dbReference type="RefSeq" id="XP_013021131.1">
    <property type="nucleotide sequence ID" value="XM_013165677.1"/>
</dbReference>
<reference evidence="5 6" key="1">
    <citation type="journal article" date="2011" name="Science">
        <title>Comparative functional genomics of the fission yeasts.</title>
        <authorList>
            <person name="Rhind N."/>
            <person name="Chen Z."/>
            <person name="Yassour M."/>
            <person name="Thompson D.A."/>
            <person name="Haas B.J."/>
            <person name="Habib N."/>
            <person name="Wapinski I."/>
            <person name="Roy S."/>
            <person name="Lin M.F."/>
            <person name="Heiman D.I."/>
            <person name="Young S.K."/>
            <person name="Furuya K."/>
            <person name="Guo Y."/>
            <person name="Pidoux A."/>
            <person name="Chen H.M."/>
            <person name="Robbertse B."/>
            <person name="Goldberg J.M."/>
            <person name="Aoki K."/>
            <person name="Bayne E.H."/>
            <person name="Berlin A.M."/>
            <person name="Desjardins C.A."/>
            <person name="Dobbs E."/>
            <person name="Dukaj L."/>
            <person name="Fan L."/>
            <person name="FitzGerald M.G."/>
            <person name="French C."/>
            <person name="Gujja S."/>
            <person name="Hansen K."/>
            <person name="Keifenheim D."/>
            <person name="Levin J.Z."/>
            <person name="Mosher R.A."/>
            <person name="Mueller C.A."/>
            <person name="Pfiffner J."/>
            <person name="Priest M."/>
            <person name="Russ C."/>
            <person name="Smialowska A."/>
            <person name="Swoboda P."/>
            <person name="Sykes S.M."/>
            <person name="Vaughn M."/>
            <person name="Vengrova S."/>
            <person name="Yoder R."/>
            <person name="Zeng Q."/>
            <person name="Allshire R."/>
            <person name="Baulcombe D."/>
            <person name="Birren B.W."/>
            <person name="Brown W."/>
            <person name="Ekwall K."/>
            <person name="Kellis M."/>
            <person name="Leatherwood J."/>
            <person name="Levin H."/>
            <person name="Margalit H."/>
            <person name="Martienssen R."/>
            <person name="Nieduszynski C.A."/>
            <person name="Spatafora J.W."/>
            <person name="Friedman N."/>
            <person name="Dalgaard J.Z."/>
            <person name="Baumann P."/>
            <person name="Niki H."/>
            <person name="Regev A."/>
            <person name="Nusbaum C."/>
        </authorList>
    </citation>
    <scope>NUCLEOTIDE SEQUENCE [LARGE SCALE GENOMIC DNA]</scope>
    <source>
        <strain evidence="6">OY26 / ATCC MYA-4695 / CBS 11777 / NBRC 106824 / NRRL Y48691</strain>
    </source>
</reference>
<proteinExistence type="predicted"/>
<gene>
    <name evidence="5" type="ORF">SPOG_03016</name>
</gene>
<evidence type="ECO:0000313" key="6">
    <source>
        <dbReference type="Proteomes" id="UP000015464"/>
    </source>
</evidence>
<dbReference type="STRING" id="653667.S9W777"/>
<keyword evidence="3" id="KW-0862">Zinc</keyword>
<name>S9W777_SCHCR</name>
<evidence type="ECO:0000256" key="1">
    <source>
        <dbReference type="ARBA" id="ARBA00022723"/>
    </source>
</evidence>
<dbReference type="Proteomes" id="UP000015464">
    <property type="component" value="Unassembled WGS sequence"/>
</dbReference>
<evidence type="ECO:0000256" key="3">
    <source>
        <dbReference type="ARBA" id="ARBA00022833"/>
    </source>
</evidence>
<dbReference type="HOGENOM" id="CLU_517916_0_0_1"/>
<evidence type="ECO:0000256" key="2">
    <source>
        <dbReference type="ARBA" id="ARBA00022771"/>
    </source>
</evidence>
<dbReference type="OMA" id="PSRWIAH"/>
<dbReference type="eggNOG" id="KOG1844">
    <property type="taxonomic scope" value="Eukaryota"/>
</dbReference>
<dbReference type="OrthoDB" id="1928087at2759"/>
<keyword evidence="6" id="KW-1185">Reference proteome</keyword>
<dbReference type="InterPro" id="IPR013083">
    <property type="entry name" value="Znf_RING/FYVE/PHD"/>
</dbReference>
<accession>S9W777</accession>
<dbReference type="InterPro" id="IPR011011">
    <property type="entry name" value="Znf_FYVE_PHD"/>
</dbReference>
<dbReference type="SUPFAM" id="SSF57903">
    <property type="entry name" value="FYVE/PHD zinc finger"/>
    <property type="match status" value="1"/>
</dbReference>
<evidence type="ECO:0000313" key="5">
    <source>
        <dbReference type="EMBL" id="EPY53750.1"/>
    </source>
</evidence>
<dbReference type="AlphaFoldDB" id="S9W777"/>
<organism evidence="5 6">
    <name type="scientific">Schizosaccharomyces cryophilus (strain OY26 / ATCC MYA-4695 / CBS 11777 / NBRC 106824 / NRRL Y48691)</name>
    <name type="common">Fission yeast</name>
    <dbReference type="NCBI Taxonomy" id="653667"/>
    <lineage>
        <taxon>Eukaryota</taxon>
        <taxon>Fungi</taxon>
        <taxon>Dikarya</taxon>
        <taxon>Ascomycota</taxon>
        <taxon>Taphrinomycotina</taxon>
        <taxon>Schizosaccharomycetes</taxon>
        <taxon>Schizosaccharomycetales</taxon>
        <taxon>Schizosaccharomycetaceae</taxon>
        <taxon>Schizosaccharomyces</taxon>
    </lineage>
</organism>
<feature type="compositionally biased region" description="Polar residues" evidence="4">
    <location>
        <begin position="266"/>
        <end position="276"/>
    </location>
</feature>
<dbReference type="GO" id="GO:0030998">
    <property type="term" value="C:linear element"/>
    <property type="evidence" value="ECO:0007669"/>
    <property type="project" value="EnsemblFungi"/>
</dbReference>
<evidence type="ECO:0000256" key="4">
    <source>
        <dbReference type="SAM" id="MobiDB-lite"/>
    </source>
</evidence>
<dbReference type="GO" id="GO:0008270">
    <property type="term" value="F:zinc ion binding"/>
    <property type="evidence" value="ECO:0007669"/>
    <property type="project" value="UniProtKB-KW"/>
</dbReference>
<sequence length="525" mass="60392">MEAIKKEAIADDYLNLKELFLIAVSMICYSRNCFHRDVYKHVEALQSALIKRDAFLPLVPIVRIQEGTDSYADKFLENIKLYVYPFIASKTRFTVYLVFSSKGLPGLNIETEHIEKIYAFEINSDGRLLNWNNENTLKTFFIKLMQDLQSESKTEESNSDMKCVQVMTQTNAISLNRTKLDSRLTLEQDENVKTLVCSHTTNLKSLTSITSKAESLVVLQNGDNQEDDPMSIIELFEKETDDIEDPITTSQVKIDSELESFLQPTYNTQPTESTQPLEPEYEETEKQTKITIPKTGLREIKNQNNESRKGNISLTKPKVSSTKEIQNNTNHIGCECGDISEEQDMFQCDSCKGWVHCYCYGFESDSDPRQPSNLLCYTCLLSESEPQLYDRMTVLTVYRRAIQSAWVFGYEGAQKLAKRLNCNLADARKIETRMINEGILNTEKGKRSTAQIVKTSEMVDYLKDKYFSPSRWIAHLNFKNYRRENRPVYMKSFLSIPAGKTANSRRKRIRLTNDDPSSSMKPLRI</sequence>
<feature type="region of interest" description="Disordered" evidence="4">
    <location>
        <begin position="266"/>
        <end position="287"/>
    </location>
</feature>
<dbReference type="GeneID" id="25037337"/>
<dbReference type="EMBL" id="KE546988">
    <property type="protein sequence ID" value="EPY53750.1"/>
    <property type="molecule type" value="Genomic_DNA"/>
</dbReference>